<evidence type="ECO:0000313" key="2">
    <source>
        <dbReference type="Proteomes" id="UP001354989"/>
    </source>
</evidence>
<dbReference type="PIRSF" id="PIRSF005902">
    <property type="entry name" value="DNase_TatD"/>
    <property type="match status" value="1"/>
</dbReference>
<dbReference type="InterPro" id="IPR001130">
    <property type="entry name" value="TatD-like"/>
</dbReference>
<reference evidence="1 2" key="1">
    <citation type="submission" date="2021-12" db="EMBL/GenBank/DDBJ databases">
        <title>Genome sequencing of bacteria with rrn-lacking chromosome and rrn-plasmid.</title>
        <authorList>
            <person name="Anda M."/>
            <person name="Iwasaki W."/>
        </authorList>
    </citation>
    <scope>NUCLEOTIDE SEQUENCE [LARGE SCALE GENOMIC DNA]</scope>
    <source>
        <strain evidence="1 2">NBRC 101262</strain>
        <plasmid evidence="1 2">pPP3</plasmid>
    </source>
</reference>
<organism evidence="1 2">
    <name type="scientific">Persicobacter psychrovividus</name>
    <dbReference type="NCBI Taxonomy" id="387638"/>
    <lineage>
        <taxon>Bacteria</taxon>
        <taxon>Pseudomonadati</taxon>
        <taxon>Bacteroidota</taxon>
        <taxon>Cytophagia</taxon>
        <taxon>Cytophagales</taxon>
        <taxon>Persicobacteraceae</taxon>
        <taxon>Persicobacter</taxon>
    </lineage>
</organism>
<dbReference type="PANTHER" id="PTHR46124">
    <property type="entry name" value="D-AMINOACYL-TRNA DEACYLASE"/>
    <property type="match status" value="1"/>
</dbReference>
<gene>
    <name evidence="1" type="ORF">PEPS_40700</name>
</gene>
<dbReference type="EMBL" id="AP025295">
    <property type="protein sequence ID" value="BDD01790.1"/>
    <property type="molecule type" value="Genomic_DNA"/>
</dbReference>
<dbReference type="Gene3D" id="3.20.20.140">
    <property type="entry name" value="Metal-dependent hydrolases"/>
    <property type="match status" value="1"/>
</dbReference>
<dbReference type="GO" id="GO:0016787">
    <property type="term" value="F:hydrolase activity"/>
    <property type="evidence" value="ECO:0007669"/>
    <property type="project" value="UniProtKB-KW"/>
</dbReference>
<proteinExistence type="predicted"/>
<dbReference type="Proteomes" id="UP001354989">
    <property type="component" value="Plasmid pPP3"/>
</dbReference>
<protein>
    <submittedName>
        <fullName evidence="1">TatD family hydrolase</fullName>
    </submittedName>
</protein>
<name>A0ABN6LFD8_9BACT</name>
<evidence type="ECO:0000313" key="1">
    <source>
        <dbReference type="EMBL" id="BDD01790.1"/>
    </source>
</evidence>
<sequence>MIELPVNKLLNIHSHREASTSEFTIMNHCYGEDFRSDIGSVGFHPLQFQQTPKPSLQLSAFDDPRVLMIGECGIDYRYEVDVKTQTLIFEEQLDIAKQLRKPVVIHQVKAYADLLRLRKQRPSSLKMVIHGFRGKKILADQLIQAGFYLSFGAHLLETDQLQQTFGELPIDRLFLETDESEAPLVKIYQTAADLSGKSLDELRLQLWQNFKDLYP</sequence>
<keyword evidence="1" id="KW-0614">Plasmid</keyword>
<dbReference type="InterPro" id="IPR032466">
    <property type="entry name" value="Metal_Hydrolase"/>
</dbReference>
<dbReference type="PANTHER" id="PTHR46124:SF3">
    <property type="entry name" value="HYDROLASE"/>
    <property type="match status" value="1"/>
</dbReference>
<keyword evidence="2" id="KW-1185">Reference proteome</keyword>
<geneLocation type="plasmid" evidence="1 2">
    <name>pPP3</name>
</geneLocation>
<accession>A0ABN6LFD8</accession>
<dbReference type="Pfam" id="PF01026">
    <property type="entry name" value="TatD_DNase"/>
    <property type="match status" value="1"/>
</dbReference>
<keyword evidence="1" id="KW-0378">Hydrolase</keyword>
<dbReference type="SUPFAM" id="SSF51556">
    <property type="entry name" value="Metallo-dependent hydrolases"/>
    <property type="match status" value="1"/>
</dbReference>